<gene>
    <name evidence="5" type="ORF">SAMN02745157_3674</name>
</gene>
<dbReference type="NCBIfam" id="TIGR02714">
    <property type="entry name" value="amido_AtzD_TrzD"/>
    <property type="match status" value="1"/>
</dbReference>
<feature type="binding site" evidence="4">
    <location>
        <position position="352"/>
    </location>
    <ligand>
        <name>Mg(2+)</name>
        <dbReference type="ChEBI" id="CHEBI:18420"/>
        <note>structural</note>
    </ligand>
</feature>
<dbReference type="HAMAP" id="MF_01989">
    <property type="entry name" value="Cyc_amidohydrol"/>
    <property type="match status" value="1"/>
</dbReference>
<feature type="binding site" evidence="4">
    <location>
        <begin position="344"/>
        <end position="345"/>
    </location>
    <ligand>
        <name>substrate</name>
    </ligand>
</feature>
<feature type="region of interest" description="RU B" evidence="4">
    <location>
        <begin position="108"/>
        <end position="245"/>
    </location>
</feature>
<comment type="catalytic activity">
    <reaction evidence="4">
        <text>cyanurate + H2O = 1-carboxybiuret + H(+)</text>
        <dbReference type="Rhea" id="RHEA:70363"/>
        <dbReference type="ChEBI" id="CHEBI:15377"/>
        <dbReference type="ChEBI" id="CHEBI:15378"/>
        <dbReference type="ChEBI" id="CHEBI:38028"/>
        <dbReference type="ChEBI" id="CHEBI:142864"/>
        <dbReference type="EC" id="3.5.2.15"/>
    </reaction>
</comment>
<dbReference type="Gene3D" id="3.30.1330.160">
    <property type="entry name" value="Cyanuric acid hydrolase/Barbituras, RU C"/>
    <property type="match status" value="1"/>
</dbReference>
<keyword evidence="6" id="KW-1185">Reference proteome</keyword>
<name>A0A1M5HYR0_9HYPH</name>
<comment type="domain">
    <text evidence="4">The monomer structure is formed from three repeating units (RUs) that share the same structure as one another. The monomer, the active site and substrate all possess threefold rotational symmetry, to the extent that the active site possesses three potential Ser-Lys catalytic dyads. It is possible that any or all of the three active-site serines may act as nucleophile (albeit only one can do so per catalytic cycle).</text>
</comment>
<evidence type="ECO:0000313" key="5">
    <source>
        <dbReference type="EMBL" id="SHG21118.1"/>
    </source>
</evidence>
<dbReference type="UniPathway" id="UPA00008">
    <property type="reaction ID" value="UER00502"/>
</dbReference>
<dbReference type="Gene3D" id="3.30.1330.170">
    <property type="entry name" value="Cyanuric acid hydrolase/Barbiturase, RU A"/>
    <property type="match status" value="1"/>
</dbReference>
<comment type="activity regulation">
    <text evidence="4">Inhibited by barbituric acid.</text>
</comment>
<evidence type="ECO:0000256" key="1">
    <source>
        <dbReference type="ARBA" id="ARBA00010947"/>
    </source>
</evidence>
<feature type="region of interest" description="RU A" evidence="4">
    <location>
        <begin position="1"/>
        <end position="101"/>
    </location>
</feature>
<dbReference type="GO" id="GO:0046872">
    <property type="term" value="F:metal ion binding"/>
    <property type="evidence" value="ECO:0007669"/>
    <property type="project" value="UniProtKB-UniRule"/>
</dbReference>
<dbReference type="InterPro" id="IPR014086">
    <property type="entry name" value="AtzD/Barbiturase"/>
</dbReference>
<feature type="binding site" evidence="4">
    <location>
        <begin position="81"/>
        <end position="82"/>
    </location>
    <ligand>
        <name>substrate</name>
    </ligand>
</feature>
<dbReference type="GO" id="GO:0019381">
    <property type="term" value="P:atrazine catabolic process"/>
    <property type="evidence" value="ECO:0007669"/>
    <property type="project" value="UniProtKB-UniRule"/>
</dbReference>
<keyword evidence="4" id="KW-0479">Metal-binding</keyword>
<protein>
    <recommendedName>
        <fullName evidence="4">Cyanuric acid amidohydrolase</fullName>
        <shortName evidence="4">CAH</shortName>
        <ecNumber evidence="4">3.5.2.15</ecNumber>
    </recommendedName>
</protein>
<dbReference type="Gene3D" id="3.30.1330.180">
    <property type="entry name" value="Cyanuric acid hydrolase/Barbiturase, RU B"/>
    <property type="match status" value="1"/>
</dbReference>
<organism evidence="5 6">
    <name type="scientific">Kaistia soli DSM 19436</name>
    <dbReference type="NCBI Taxonomy" id="1122133"/>
    <lineage>
        <taxon>Bacteria</taxon>
        <taxon>Pseudomonadati</taxon>
        <taxon>Pseudomonadota</taxon>
        <taxon>Alphaproteobacteria</taxon>
        <taxon>Hyphomicrobiales</taxon>
        <taxon>Kaistiaceae</taxon>
        <taxon>Kaistia</taxon>
    </lineage>
</organism>
<comment type="similarity">
    <text evidence="1 4">Belongs to the cyclic amide hydrolase (CyAH) family.</text>
</comment>
<accession>A0A1M5HYR0</accession>
<dbReference type="InterPro" id="IPR043007">
    <property type="entry name" value="AtzD/Barbiturase_RUC"/>
</dbReference>
<feature type="binding site" evidence="4">
    <location>
        <position position="347"/>
    </location>
    <ligand>
        <name>Mg(2+)</name>
        <dbReference type="ChEBI" id="CHEBI:18420"/>
        <note>structural</note>
    </ligand>
</feature>
<keyword evidence="3 4" id="KW-0378">Hydrolase</keyword>
<evidence type="ECO:0000256" key="3">
    <source>
        <dbReference type="ARBA" id="ARBA00022801"/>
    </source>
</evidence>
<feature type="binding site" evidence="4">
    <location>
        <position position="325"/>
    </location>
    <ligand>
        <name>substrate</name>
    </ligand>
</feature>
<comment type="subunit">
    <text evidence="2 4">Homotetramer.</text>
</comment>
<feature type="binding site" evidence="4">
    <location>
        <position position="298"/>
    </location>
    <ligand>
        <name>Mg(2+)</name>
        <dbReference type="ChEBI" id="CHEBI:18420"/>
        <note>structural</note>
    </ligand>
</feature>
<comment type="pathway">
    <text evidence="4">Xenobiotic degradation; atrazine degradation; biuret from cyanurate: step 1/1.</text>
</comment>
<feature type="binding site" evidence="4">
    <location>
        <position position="190"/>
    </location>
    <ligand>
        <name>substrate</name>
    </ligand>
</feature>
<comment type="function">
    <text evidence="4">Responsible for the hydrolysis of cyanuric acid, an intermediate formed during catabolism of s-triazine based compounds in herbicides such as atrazine and polymers such as melamine. Catalyzes the hydrolytic opening of the s-triazine ring of cyanuric acid (2,4,6-trihydroxy-s-triazine) to yield carbon dioxide and carboxybiuret, which spontaneously decarboxylates to biuret.</text>
</comment>
<feature type="site" description="Important for substrate specificity" evidence="4">
    <location>
        <position position="321"/>
    </location>
</feature>
<feature type="region of interest" description="RU C" evidence="4">
    <location>
        <begin position="251"/>
        <end position="378"/>
    </location>
</feature>
<dbReference type="OrthoDB" id="569708at2"/>
<keyword evidence="4" id="KW-0460">Magnesium</keyword>
<feature type="binding site" evidence="4">
    <location>
        <position position="350"/>
    </location>
    <ligand>
        <name>Mg(2+)</name>
        <dbReference type="ChEBI" id="CHEBI:18420"/>
        <note>structural</note>
    </ligand>
</feature>
<feature type="active site" evidence="4">
    <location>
        <position position="158"/>
    </location>
</feature>
<comment type="caution">
    <text evidence="4">Lacks conserved residue(s) required for the propagation of feature annotation.</text>
</comment>
<feature type="binding site" evidence="4">
    <location>
        <position position="355"/>
    </location>
    <ligand>
        <name>Mg(2+)</name>
        <dbReference type="ChEBI" id="CHEBI:18420"/>
        <note>structural</note>
    </ligand>
</feature>
<dbReference type="InterPro" id="IPR043006">
    <property type="entry name" value="AtzD/Barbiturase_RUB"/>
</dbReference>
<evidence type="ECO:0000256" key="2">
    <source>
        <dbReference type="ARBA" id="ARBA00011881"/>
    </source>
</evidence>
<feature type="binding site" evidence="4">
    <location>
        <position position="351"/>
    </location>
    <ligand>
        <name>Mg(2+)</name>
        <dbReference type="ChEBI" id="CHEBI:18420"/>
        <note>structural</note>
    </ligand>
</feature>
<reference evidence="5 6" key="1">
    <citation type="submission" date="2016-11" db="EMBL/GenBank/DDBJ databases">
        <authorList>
            <person name="Jaros S."/>
            <person name="Januszkiewicz K."/>
            <person name="Wedrychowicz H."/>
        </authorList>
    </citation>
    <scope>NUCLEOTIDE SEQUENCE [LARGE SCALE GENOMIC DNA]</scope>
    <source>
        <strain evidence="5 6">DSM 19436</strain>
    </source>
</reference>
<dbReference type="AlphaFoldDB" id="A0A1M5HYR0"/>
<evidence type="ECO:0000313" key="6">
    <source>
        <dbReference type="Proteomes" id="UP000184485"/>
    </source>
</evidence>
<proteinExistence type="inferred from homology"/>
<evidence type="ECO:0000256" key="4">
    <source>
        <dbReference type="HAMAP-Rule" id="MF_01989"/>
    </source>
</evidence>
<dbReference type="InterPro" id="IPR043008">
    <property type="entry name" value="AtzD/Barbiturase_RUA"/>
</dbReference>
<dbReference type="EMBL" id="FQUP01000004">
    <property type="protein sequence ID" value="SHG21118.1"/>
    <property type="molecule type" value="Genomic_DNA"/>
</dbReference>
<sequence length="378" mass="38480">MARTAFVHRIAAAAPDDVSGLTDAIASGTIDPRGIVAILGKTEGNGNVNDFTRAFAVRALKDALRPHLSPEAVETVSYVMSGGTEGAMSPHFLVLGSGETADAGAGPALAVGGAHTPALPFDELGRLGQVRLVAEGVRAAMAHAGIDDPADVHFVQIKCPLLTAERITSVEVRGGSVATRDTLKSMGLSRGASSLGAAVALGEIALESFDEAAIGRDASLWSGRASASAGVELANHEIVVLGMSRDWSGPLAIDHAVMADGIDVEPVRAALRRLGFDADGQLSPSERPALMALLAKAEAGTSGRLRGLRHTMLDDSDISSTRHARAFVAGSLGALVGHAGIYVSGGAEHQGPDGGGPVALIADRRRLPSLVAAEGSPS</sequence>
<dbReference type="Proteomes" id="UP000184485">
    <property type="component" value="Unassembled WGS sequence"/>
</dbReference>
<dbReference type="GO" id="GO:0018753">
    <property type="term" value="F:cyanuric acid amidohydrolase activity"/>
    <property type="evidence" value="ECO:0007669"/>
    <property type="project" value="UniProtKB-UniRule"/>
</dbReference>
<feature type="active site" description="Nucleophile" evidence="4">
    <location>
        <position position="228"/>
    </location>
</feature>
<dbReference type="EC" id="3.5.2.15" evidence="4"/>
<dbReference type="STRING" id="1122133.SAMN02745157_3674"/>
<dbReference type="Pfam" id="PF09663">
    <property type="entry name" value="Amido_AtzD_TrzD"/>
    <property type="match status" value="1"/>
</dbReference>
<feature type="binding site" evidence="4">
    <location>
        <begin position="228"/>
        <end position="229"/>
    </location>
    <ligand>
        <name>substrate</name>
    </ligand>
</feature>
<feature type="binding site" evidence="4">
    <location>
        <position position="53"/>
    </location>
    <ligand>
        <name>substrate</name>
    </ligand>
</feature>